<dbReference type="PANTHER" id="PTHR30041">
    <property type="entry name" value="ARSENATE REDUCTASE"/>
    <property type="match status" value="1"/>
</dbReference>
<comment type="caution">
    <text evidence="2">The sequence shown here is derived from an EMBL/GenBank/DDBJ whole genome shotgun (WGS) entry which is preliminary data.</text>
</comment>
<evidence type="ECO:0000256" key="1">
    <source>
        <dbReference type="PROSITE-ProRule" id="PRU01282"/>
    </source>
</evidence>
<dbReference type="PROSITE" id="PS51353">
    <property type="entry name" value="ARSC"/>
    <property type="match status" value="1"/>
</dbReference>
<dbReference type="OrthoDB" id="9794155at2"/>
<dbReference type="AlphaFoldDB" id="A0A2T4Z6K8"/>
<keyword evidence="3" id="KW-1185">Reference proteome</keyword>
<dbReference type="Gene3D" id="3.40.30.10">
    <property type="entry name" value="Glutaredoxin"/>
    <property type="match status" value="1"/>
</dbReference>
<evidence type="ECO:0000313" key="2">
    <source>
        <dbReference type="EMBL" id="PTM57515.1"/>
    </source>
</evidence>
<dbReference type="Pfam" id="PF03960">
    <property type="entry name" value="ArsC"/>
    <property type="match status" value="1"/>
</dbReference>
<sequence>MALLMYEYPPCGTCRKAKKYLEENDISFETRHIVDNSPSKEELDRFVKQSGLPLQKFFNTSGKKYRELNLKEKLKGMSDQEKLELLASDGMLIKRPIVTDGKKATVGFNEKVFDEAWG</sequence>
<comment type="similarity">
    <text evidence="1">Belongs to the ArsC family.</text>
</comment>
<name>A0A2T4Z6K8_9BACL</name>
<evidence type="ECO:0000313" key="3">
    <source>
        <dbReference type="Proteomes" id="UP000241639"/>
    </source>
</evidence>
<proteinExistence type="inferred from homology"/>
<gene>
    <name evidence="2" type="ORF">C8J48_0063</name>
</gene>
<dbReference type="PROSITE" id="PS51354">
    <property type="entry name" value="GLUTAREDOXIN_2"/>
    <property type="match status" value="1"/>
</dbReference>
<organism evidence="2 3">
    <name type="scientific">Desmospora activa DSM 45169</name>
    <dbReference type="NCBI Taxonomy" id="1121389"/>
    <lineage>
        <taxon>Bacteria</taxon>
        <taxon>Bacillati</taxon>
        <taxon>Bacillota</taxon>
        <taxon>Bacilli</taxon>
        <taxon>Bacillales</taxon>
        <taxon>Thermoactinomycetaceae</taxon>
        <taxon>Desmospora</taxon>
    </lineage>
</organism>
<dbReference type="InterPro" id="IPR006504">
    <property type="entry name" value="Tscrpt_reg_Spx/MgsR"/>
</dbReference>
<dbReference type="Proteomes" id="UP000241639">
    <property type="component" value="Unassembled WGS sequence"/>
</dbReference>
<dbReference type="InterPro" id="IPR036249">
    <property type="entry name" value="Thioredoxin-like_sf"/>
</dbReference>
<accession>A0A2T4Z6K8</accession>
<dbReference type="RefSeq" id="WP_107724413.1">
    <property type="nucleotide sequence ID" value="NZ_PZZP01000001.1"/>
</dbReference>
<reference evidence="2 3" key="1">
    <citation type="submission" date="2018-04" db="EMBL/GenBank/DDBJ databases">
        <title>Genomic Encyclopedia of Archaeal and Bacterial Type Strains, Phase II (KMG-II): from individual species to whole genera.</title>
        <authorList>
            <person name="Goeker M."/>
        </authorList>
    </citation>
    <scope>NUCLEOTIDE SEQUENCE [LARGE SCALE GENOMIC DNA]</scope>
    <source>
        <strain evidence="2 3">DSM 45169</strain>
    </source>
</reference>
<dbReference type="PANTHER" id="PTHR30041:SF8">
    <property type="entry name" value="PROTEIN YFFB"/>
    <property type="match status" value="1"/>
</dbReference>
<protein>
    <submittedName>
        <fullName evidence="2">Arsenate reductase</fullName>
    </submittedName>
</protein>
<dbReference type="CDD" id="cd03036">
    <property type="entry name" value="ArsC_like"/>
    <property type="match status" value="1"/>
</dbReference>
<dbReference type="SUPFAM" id="SSF52833">
    <property type="entry name" value="Thioredoxin-like"/>
    <property type="match status" value="1"/>
</dbReference>
<dbReference type="EMBL" id="PZZP01000001">
    <property type="protein sequence ID" value="PTM57515.1"/>
    <property type="molecule type" value="Genomic_DNA"/>
</dbReference>
<dbReference type="NCBIfam" id="TIGR01617">
    <property type="entry name" value="arsC_related"/>
    <property type="match status" value="1"/>
</dbReference>
<dbReference type="InterPro" id="IPR006660">
    <property type="entry name" value="Arsenate_reductase-like"/>
</dbReference>